<evidence type="ECO:0000313" key="2">
    <source>
        <dbReference type="Proteomes" id="UP001239111"/>
    </source>
</evidence>
<keyword evidence="2" id="KW-1185">Reference proteome</keyword>
<gene>
    <name evidence="1" type="ORF">QAD02_013953</name>
</gene>
<dbReference type="EMBL" id="CM056742">
    <property type="protein sequence ID" value="KAJ8678166.1"/>
    <property type="molecule type" value="Genomic_DNA"/>
</dbReference>
<name>A0ACC2P560_9HYME</name>
<comment type="caution">
    <text evidence="1">The sequence shown here is derived from an EMBL/GenBank/DDBJ whole genome shotgun (WGS) entry which is preliminary data.</text>
</comment>
<protein>
    <submittedName>
        <fullName evidence="1">Uncharacterized protein</fullName>
    </submittedName>
</protein>
<reference evidence="1" key="1">
    <citation type="submission" date="2023-04" db="EMBL/GenBank/DDBJ databases">
        <title>A chromosome-level genome assembly of the parasitoid wasp Eretmocerus hayati.</title>
        <authorList>
            <person name="Zhong Y."/>
            <person name="Liu S."/>
            <person name="Liu Y."/>
        </authorList>
    </citation>
    <scope>NUCLEOTIDE SEQUENCE</scope>
    <source>
        <strain evidence="1">ZJU_SS_LIU_2023</strain>
    </source>
</reference>
<proteinExistence type="predicted"/>
<accession>A0ACC2P560</accession>
<dbReference type="Proteomes" id="UP001239111">
    <property type="component" value="Chromosome 2"/>
</dbReference>
<sequence length="548" mass="62036">MASSKPAYKYCFVPGCPSATKIYPNKTFICVPSDVNERILWCQAVGRLIENTRGTFYCCEDHFNKIAGGKKFLNKGVLPRFNLAHSLRELPPLQIEGVSDNVPCVNQRIEVDDLTNETFFHPKRVKLDSKELCHLFDSGHSNALEESATFHTGFAELYTNNDGHYESQVQGSSNLDDSNLGIDSQELIYEFDPKDDHLYLRMSNFDSNKQLDSLQTFNESNVEVDCEDPTFDTGNLDANLEIQNDLCVPGVTSDNHDAEMIASVMSHSPRPKLLHMNEFSQSNKVMIDAAVITEETCGKIRNVIADSATVNVGIQVKLSDMRISENGNEDVLNTSSDTVESLPSDTNYSQPSQYSLTTTSNSSEKERQIQFLRERIYENVTKKVIEHDPLLFLGIPKDSMYIFRAISEKMSLPMRNIYLTMKKIRQNHTNATLAYDFGFSERHVGRIFSETVQVLVEPLRSPHIALQRCKLVCPVSVKGDEKCSEGDVRHSRQISSCRIHIERVIERIREFRFLNIHSTVDSHYLSILDDIVVIVCGLVNIQGRISKQ</sequence>
<organism evidence="1 2">
    <name type="scientific">Eretmocerus hayati</name>
    <dbReference type="NCBI Taxonomy" id="131215"/>
    <lineage>
        <taxon>Eukaryota</taxon>
        <taxon>Metazoa</taxon>
        <taxon>Ecdysozoa</taxon>
        <taxon>Arthropoda</taxon>
        <taxon>Hexapoda</taxon>
        <taxon>Insecta</taxon>
        <taxon>Pterygota</taxon>
        <taxon>Neoptera</taxon>
        <taxon>Endopterygota</taxon>
        <taxon>Hymenoptera</taxon>
        <taxon>Apocrita</taxon>
        <taxon>Proctotrupomorpha</taxon>
        <taxon>Chalcidoidea</taxon>
        <taxon>Aphelinidae</taxon>
        <taxon>Aphelininae</taxon>
        <taxon>Eretmocerus</taxon>
    </lineage>
</organism>
<evidence type="ECO:0000313" key="1">
    <source>
        <dbReference type="EMBL" id="KAJ8678166.1"/>
    </source>
</evidence>